<name>A0A5A5T9K9_9CHLR</name>
<dbReference type="SMART" id="SM00857">
    <property type="entry name" value="Resolvase"/>
    <property type="match status" value="1"/>
</dbReference>
<feature type="domain" description="Resolvase/invertase-type recombinase catalytic" evidence="1">
    <location>
        <begin position="51"/>
        <end position="190"/>
    </location>
</feature>
<proteinExistence type="predicted"/>
<dbReference type="InterPro" id="IPR036162">
    <property type="entry name" value="Resolvase-like_N_sf"/>
</dbReference>
<dbReference type="OrthoDB" id="154675at2"/>
<comment type="caution">
    <text evidence="2">The sequence shown here is derived from an EMBL/GenBank/DDBJ whole genome shotgun (WGS) entry which is preliminary data.</text>
</comment>
<evidence type="ECO:0000259" key="1">
    <source>
        <dbReference type="PROSITE" id="PS51736"/>
    </source>
</evidence>
<dbReference type="PANTHER" id="PTHR36172">
    <property type="match status" value="1"/>
</dbReference>
<dbReference type="GO" id="GO:0003677">
    <property type="term" value="F:DNA binding"/>
    <property type="evidence" value="ECO:0007669"/>
    <property type="project" value="InterPro"/>
</dbReference>
<keyword evidence="3" id="KW-1185">Reference proteome</keyword>
<dbReference type="Gene3D" id="1.10.287.2170">
    <property type="match status" value="1"/>
</dbReference>
<dbReference type="AlphaFoldDB" id="A0A5A5T9K9"/>
<dbReference type="Pfam" id="PF00239">
    <property type="entry name" value="Resolvase"/>
    <property type="match status" value="1"/>
</dbReference>
<evidence type="ECO:0000313" key="3">
    <source>
        <dbReference type="Proteomes" id="UP000322530"/>
    </source>
</evidence>
<dbReference type="PANTHER" id="PTHR36172:SF1">
    <property type="entry name" value="RESOLVASE-RELATED"/>
    <property type="match status" value="1"/>
</dbReference>
<protein>
    <submittedName>
        <fullName evidence="2">Resolvase</fullName>
    </submittedName>
</protein>
<dbReference type="FunFam" id="3.40.50.1390:FF:000002">
    <property type="entry name" value="ORF1 in transposon ISC1904"/>
    <property type="match status" value="1"/>
</dbReference>
<dbReference type="InterPro" id="IPR048046">
    <property type="entry name" value="Transpos_IS607"/>
</dbReference>
<reference evidence="2 3" key="1">
    <citation type="submission" date="2019-01" db="EMBL/GenBank/DDBJ databases">
        <title>Draft genome sequence of Dictyobacter sp. Uno17.</title>
        <authorList>
            <person name="Wang C.M."/>
            <person name="Zheng Y."/>
            <person name="Sakai Y."/>
            <person name="Abe K."/>
            <person name="Yokota A."/>
            <person name="Yabe S."/>
        </authorList>
    </citation>
    <scope>NUCLEOTIDE SEQUENCE [LARGE SCALE GENOMIC DNA]</scope>
    <source>
        <strain evidence="2 3">Uno17</strain>
    </source>
</reference>
<evidence type="ECO:0000313" key="2">
    <source>
        <dbReference type="EMBL" id="GCF08017.1"/>
    </source>
</evidence>
<sequence>MKLSDYAKQQGVRYETAWRWFRDGKIKGHRVGKHTVMIDEGQEPFSDHQKKVAIYTRVSSAENKTNLDSQAERLVAYGAARGYQISKVVKEVGSGINDARPKFLALLEDPSIDVIIVEHKDRASRFGVRYIESLLRVQGRTLEVVNQAENGTEDLLADLTSIISSFCARLYGQRRAKRKTEKIVEQLQAKEEQDAIS</sequence>
<dbReference type="RefSeq" id="WP_149401021.1">
    <property type="nucleotide sequence ID" value="NZ_BIXY01000017.1"/>
</dbReference>
<dbReference type="PROSITE" id="PS51736">
    <property type="entry name" value="RECOMBINASES_3"/>
    <property type="match status" value="1"/>
</dbReference>
<dbReference type="SUPFAM" id="SSF53041">
    <property type="entry name" value="Resolvase-like"/>
    <property type="match status" value="1"/>
</dbReference>
<dbReference type="NCBIfam" id="NF033518">
    <property type="entry name" value="transpos_IS607"/>
    <property type="match status" value="1"/>
</dbReference>
<gene>
    <name evidence="2" type="ORF">KDI_15810</name>
</gene>
<organism evidence="2 3">
    <name type="scientific">Dictyobacter arantiisoli</name>
    <dbReference type="NCBI Taxonomy" id="2014874"/>
    <lineage>
        <taxon>Bacteria</taxon>
        <taxon>Bacillati</taxon>
        <taxon>Chloroflexota</taxon>
        <taxon>Ktedonobacteria</taxon>
        <taxon>Ktedonobacterales</taxon>
        <taxon>Dictyobacteraceae</taxon>
        <taxon>Dictyobacter</taxon>
    </lineage>
</organism>
<dbReference type="GO" id="GO:0000150">
    <property type="term" value="F:DNA strand exchange activity"/>
    <property type="evidence" value="ECO:0007669"/>
    <property type="project" value="InterPro"/>
</dbReference>
<dbReference type="InterPro" id="IPR006119">
    <property type="entry name" value="Resolv_N"/>
</dbReference>
<dbReference type="Gene3D" id="3.40.50.1390">
    <property type="entry name" value="Resolvase, N-terminal catalytic domain"/>
    <property type="match status" value="1"/>
</dbReference>
<accession>A0A5A5T9K9</accession>
<dbReference type="Proteomes" id="UP000322530">
    <property type="component" value="Unassembled WGS sequence"/>
</dbReference>
<dbReference type="InterPro" id="IPR051491">
    <property type="entry name" value="Recombinase/Transposase-rel"/>
</dbReference>
<dbReference type="EMBL" id="BIXY01000017">
    <property type="protein sequence ID" value="GCF08017.1"/>
    <property type="molecule type" value="Genomic_DNA"/>
</dbReference>